<feature type="region of interest" description="Disordered" evidence="1">
    <location>
        <begin position="269"/>
        <end position="292"/>
    </location>
</feature>
<keyword evidence="4" id="KW-1185">Reference proteome</keyword>
<sequence>MLTSPNVISLGKHISGLTLEVSSTQRGSEAFGFVRWVPCLEPAHRRGPSSKGYAANGWPETHPVHEQARNRGFSPMALRVGLTSAEMLAASCPSGVTPLTRSGWAGNPSAKDGSPAGARSRLLCDRGALGPLGQGHSPSTAPFPMPLTLLVDSDCMGHGILSLSPGKYGHGYGAWATDVPCHSPRSANVEPWYSVPQSILPELHPQEATPKSQTSWSATRCHPTPGAEATAGLDWRTPKGGLTEPALSLLREQSNLTERAAERSYSVGSDINIDNVRPRHPPESWDDASQVPDNPVQPSPAFLTFLAPPYHTRIWSQSAGITPEVPSDRRSRVTSGGPADGANLSFQQPVTTMPLTNRGSVVQLTPVTTSTTATRDYFNSLPPALASVQTGLAIFALFIIARFCIARLYLWLRQFRGADRPIPTRTSILPQHHYQPQIPRPVWAMGEKDRMPVMPAMPAMPAEDDASPEAFRDEKPAAKKLVIDPNWTNSAFGGGDSMPRPLIARPPPAPPLTPPELSTAVFTFEDRPRPGDDSFMRQPNPDYMSSTTGSILPSSASSPSIPRRRSYNKTLPIGVPVPLTSPGASDPADLTFSPSSYPPTSPLLPPAPPTAGAKEIDVKGEIIGVLDGGGAGWTRHTRVYGGGVCLACEASGGNHGGGFYGATVRPEEMR</sequence>
<evidence type="ECO:0000256" key="1">
    <source>
        <dbReference type="SAM" id="MobiDB-lite"/>
    </source>
</evidence>
<feature type="transmembrane region" description="Helical" evidence="2">
    <location>
        <begin position="392"/>
        <end position="412"/>
    </location>
</feature>
<feature type="region of interest" description="Disordered" evidence="1">
    <location>
        <begin position="488"/>
        <end position="599"/>
    </location>
</feature>
<feature type="region of interest" description="Disordered" evidence="1">
    <location>
        <begin position="213"/>
        <end position="238"/>
    </location>
</feature>
<evidence type="ECO:0000313" key="4">
    <source>
        <dbReference type="Proteomes" id="UP000722485"/>
    </source>
</evidence>
<keyword evidence="2" id="KW-0812">Transmembrane</keyword>
<evidence type="ECO:0000313" key="3">
    <source>
        <dbReference type="EMBL" id="KAF7548201.1"/>
    </source>
</evidence>
<reference evidence="3" key="1">
    <citation type="submission" date="2020-03" db="EMBL/GenBank/DDBJ databases">
        <title>Draft Genome Sequence of Cylindrodendrum hubeiense.</title>
        <authorList>
            <person name="Buettner E."/>
            <person name="Kellner H."/>
        </authorList>
    </citation>
    <scope>NUCLEOTIDE SEQUENCE</scope>
    <source>
        <strain evidence="3">IHI 201604</strain>
    </source>
</reference>
<accession>A0A9P5H3C8</accession>
<gene>
    <name evidence="3" type="ORF">G7Z17_g7199</name>
</gene>
<keyword evidence="2" id="KW-0472">Membrane</keyword>
<dbReference type="EMBL" id="JAANBB010000155">
    <property type="protein sequence ID" value="KAF7548201.1"/>
    <property type="molecule type" value="Genomic_DNA"/>
</dbReference>
<feature type="compositionally biased region" description="Low complexity" evidence="1">
    <location>
        <begin position="545"/>
        <end position="561"/>
    </location>
</feature>
<feature type="compositionally biased region" description="Basic and acidic residues" evidence="1">
    <location>
        <begin position="524"/>
        <end position="535"/>
    </location>
</feature>
<name>A0A9P5H3C8_9HYPO</name>
<dbReference type="AlphaFoldDB" id="A0A9P5H3C8"/>
<dbReference type="Proteomes" id="UP000722485">
    <property type="component" value="Unassembled WGS sequence"/>
</dbReference>
<feature type="region of interest" description="Disordered" evidence="1">
    <location>
        <begin position="317"/>
        <end position="348"/>
    </location>
</feature>
<proteinExistence type="predicted"/>
<keyword evidence="2" id="KW-1133">Transmembrane helix</keyword>
<dbReference type="OrthoDB" id="5235700at2759"/>
<protein>
    <submittedName>
        <fullName evidence="3">Uncharacterized protein</fullName>
    </submittedName>
</protein>
<comment type="caution">
    <text evidence="3">The sequence shown here is derived from an EMBL/GenBank/DDBJ whole genome shotgun (WGS) entry which is preliminary data.</text>
</comment>
<evidence type="ECO:0000256" key="2">
    <source>
        <dbReference type="SAM" id="Phobius"/>
    </source>
</evidence>
<feature type="compositionally biased region" description="Pro residues" evidence="1">
    <location>
        <begin position="504"/>
        <end position="514"/>
    </location>
</feature>
<organism evidence="3 4">
    <name type="scientific">Cylindrodendrum hubeiense</name>
    <dbReference type="NCBI Taxonomy" id="595255"/>
    <lineage>
        <taxon>Eukaryota</taxon>
        <taxon>Fungi</taxon>
        <taxon>Dikarya</taxon>
        <taxon>Ascomycota</taxon>
        <taxon>Pezizomycotina</taxon>
        <taxon>Sordariomycetes</taxon>
        <taxon>Hypocreomycetidae</taxon>
        <taxon>Hypocreales</taxon>
        <taxon>Nectriaceae</taxon>
        <taxon>Cylindrodendrum</taxon>
    </lineage>
</organism>